<dbReference type="EMBL" id="FOUU01000007">
    <property type="protein sequence ID" value="SFM92893.1"/>
    <property type="molecule type" value="Genomic_DNA"/>
</dbReference>
<organism evidence="1 2">
    <name type="scientific">Thermodesulforhabdus norvegica</name>
    <dbReference type="NCBI Taxonomy" id="39841"/>
    <lineage>
        <taxon>Bacteria</taxon>
        <taxon>Pseudomonadati</taxon>
        <taxon>Thermodesulfobacteriota</taxon>
        <taxon>Syntrophobacteria</taxon>
        <taxon>Syntrophobacterales</taxon>
        <taxon>Thermodesulforhabdaceae</taxon>
        <taxon>Thermodesulforhabdus</taxon>
    </lineage>
</organism>
<dbReference type="InterPro" id="IPR036388">
    <property type="entry name" value="WH-like_DNA-bd_sf"/>
</dbReference>
<dbReference type="SUPFAM" id="SSF46785">
    <property type="entry name" value="Winged helix' DNA-binding domain"/>
    <property type="match status" value="1"/>
</dbReference>
<accession>A0A1I4UVW8</accession>
<evidence type="ECO:0000313" key="1">
    <source>
        <dbReference type="EMBL" id="SFM92893.1"/>
    </source>
</evidence>
<dbReference type="CDD" id="cd00090">
    <property type="entry name" value="HTH_ARSR"/>
    <property type="match status" value="1"/>
</dbReference>
<keyword evidence="2" id="KW-1185">Reference proteome</keyword>
<dbReference type="Proteomes" id="UP000199611">
    <property type="component" value="Unassembled WGS sequence"/>
</dbReference>
<gene>
    <name evidence="1" type="ORF">SAMN05660836_01984</name>
</gene>
<name>A0A1I4UVW8_9BACT</name>
<proteinExistence type="predicted"/>
<dbReference type="InterPro" id="IPR036390">
    <property type="entry name" value="WH_DNA-bd_sf"/>
</dbReference>
<dbReference type="RefSeq" id="WP_093395438.1">
    <property type="nucleotide sequence ID" value="NZ_FOUU01000007.1"/>
</dbReference>
<dbReference type="InterPro" id="IPR011991">
    <property type="entry name" value="ArsR-like_HTH"/>
</dbReference>
<evidence type="ECO:0000313" key="2">
    <source>
        <dbReference type="Proteomes" id="UP000199611"/>
    </source>
</evidence>
<dbReference type="AlphaFoldDB" id="A0A1I4UVW8"/>
<reference evidence="1 2" key="1">
    <citation type="submission" date="2016-10" db="EMBL/GenBank/DDBJ databases">
        <authorList>
            <person name="de Groot N.N."/>
        </authorList>
    </citation>
    <scope>NUCLEOTIDE SEQUENCE [LARGE SCALE GENOMIC DNA]</scope>
    <source>
        <strain evidence="1 2">DSM 9990</strain>
    </source>
</reference>
<dbReference type="GO" id="GO:0006355">
    <property type="term" value="P:regulation of DNA-templated transcription"/>
    <property type="evidence" value="ECO:0007669"/>
    <property type="project" value="UniProtKB-ARBA"/>
</dbReference>
<dbReference type="Gene3D" id="1.10.10.10">
    <property type="entry name" value="Winged helix-like DNA-binding domain superfamily/Winged helix DNA-binding domain"/>
    <property type="match status" value="1"/>
</dbReference>
<evidence type="ECO:0008006" key="3">
    <source>
        <dbReference type="Google" id="ProtNLM"/>
    </source>
</evidence>
<sequence>MKCAKCGTTLNGDVYHHAGMELCEDCYLDIVAAPKPCDPWAVHTAKSLTKQKPVLTPIQEKILKLIKERGPVTAEEICNELGITETDFRTNFAALRHMELARACKQGDRVCYTLFDSAS</sequence>
<protein>
    <recommendedName>
        <fullName evidence="3">Winged helix-turn-helix DNA-binding</fullName>
    </recommendedName>
</protein>
<dbReference type="OrthoDB" id="5516583at2"/>
<dbReference type="STRING" id="39841.SAMN05660836_01984"/>